<dbReference type="InterPro" id="IPR000089">
    <property type="entry name" value="Biotin_lipoyl"/>
</dbReference>
<dbReference type="HAMAP" id="MF_00272">
    <property type="entry name" value="GcvH"/>
    <property type="match status" value="1"/>
</dbReference>
<dbReference type="InterPro" id="IPR033753">
    <property type="entry name" value="GCV_H/Fam206"/>
</dbReference>
<evidence type="ECO:0000313" key="5">
    <source>
        <dbReference type="EMBL" id="MDM7858687.1"/>
    </source>
</evidence>
<evidence type="ECO:0000256" key="3">
    <source>
        <dbReference type="HAMAP-Rule" id="MF_00272"/>
    </source>
</evidence>
<comment type="caution">
    <text evidence="5">The sequence shown here is derived from an EMBL/GenBank/DDBJ whole genome shotgun (WGS) entry which is preliminary data.</text>
</comment>
<feature type="domain" description="Lipoyl-binding" evidence="4">
    <location>
        <begin position="24"/>
        <end position="105"/>
    </location>
</feature>
<evidence type="ECO:0000313" key="6">
    <source>
        <dbReference type="Proteomes" id="UP001241056"/>
    </source>
</evidence>
<dbReference type="InterPro" id="IPR002930">
    <property type="entry name" value="GCV_H"/>
</dbReference>
<comment type="cofactor">
    <cofactor evidence="3">
        <name>(R)-lipoate</name>
        <dbReference type="ChEBI" id="CHEBI:83088"/>
    </cofactor>
    <text evidence="3">Binds 1 lipoyl cofactor covalently.</text>
</comment>
<gene>
    <name evidence="3 5" type="primary">gcvH</name>
    <name evidence="5" type="ORF">QEZ41_10450</name>
</gene>
<dbReference type="RefSeq" id="WP_289411485.1">
    <property type="nucleotide sequence ID" value="NZ_JAUCDY010000014.1"/>
</dbReference>
<dbReference type="SUPFAM" id="SSF51230">
    <property type="entry name" value="Single hybrid motif"/>
    <property type="match status" value="1"/>
</dbReference>
<accession>A0ABT7SR63</accession>
<dbReference type="CDD" id="cd06848">
    <property type="entry name" value="GCS_H"/>
    <property type="match status" value="1"/>
</dbReference>
<comment type="subunit">
    <text evidence="3">The glycine cleavage system is composed of four proteins: P, T, L and H.</text>
</comment>
<dbReference type="Proteomes" id="UP001241056">
    <property type="component" value="Unassembled WGS sequence"/>
</dbReference>
<dbReference type="NCBIfam" id="TIGR00527">
    <property type="entry name" value="gcvH"/>
    <property type="match status" value="1"/>
</dbReference>
<name>A0ABT7SR63_9GAMM</name>
<dbReference type="Pfam" id="PF01597">
    <property type="entry name" value="GCV_H"/>
    <property type="match status" value="1"/>
</dbReference>
<dbReference type="Gene3D" id="2.40.50.100">
    <property type="match status" value="1"/>
</dbReference>
<sequence>MSTTPADLRYASTHEWARLEADGIITVGITDHAQQALGDIVYLELPQPNSQLSAGQIAGVVESVKAASDYHAPVSGKVTEVNEGLTDAPEGINSHPYQSWFYRLQPDNPAELEQLLDADAYNASCSA</sequence>
<comment type="function">
    <text evidence="3">The glycine cleavage system catalyzes the degradation of glycine. The H protein shuttles the methylamine group of glycine from the P protein to the T protein.</text>
</comment>
<evidence type="ECO:0000256" key="1">
    <source>
        <dbReference type="ARBA" id="ARBA00009249"/>
    </source>
</evidence>
<comment type="similarity">
    <text evidence="1 3">Belongs to the GcvH family.</text>
</comment>
<dbReference type="PANTHER" id="PTHR11715">
    <property type="entry name" value="GLYCINE CLEAVAGE SYSTEM H PROTEIN"/>
    <property type="match status" value="1"/>
</dbReference>
<organism evidence="5 6">
    <name type="scientific">Thiopseudomonas acetoxidans</name>
    <dbReference type="NCBI Taxonomy" id="3041622"/>
    <lineage>
        <taxon>Bacteria</taxon>
        <taxon>Pseudomonadati</taxon>
        <taxon>Pseudomonadota</taxon>
        <taxon>Gammaproteobacteria</taxon>
        <taxon>Pseudomonadales</taxon>
        <taxon>Pseudomonadaceae</taxon>
        <taxon>Thiopseudomonas</taxon>
    </lineage>
</organism>
<dbReference type="InterPro" id="IPR011053">
    <property type="entry name" value="Single_hybrid_motif"/>
</dbReference>
<dbReference type="PANTHER" id="PTHR11715:SF3">
    <property type="entry name" value="GLYCINE CLEAVAGE SYSTEM H PROTEIN-RELATED"/>
    <property type="match status" value="1"/>
</dbReference>
<keyword evidence="6" id="KW-1185">Reference proteome</keyword>
<dbReference type="PROSITE" id="PS50968">
    <property type="entry name" value="BIOTINYL_LIPOYL"/>
    <property type="match status" value="1"/>
</dbReference>
<feature type="modified residue" description="N6-lipoyllysine" evidence="3">
    <location>
        <position position="65"/>
    </location>
</feature>
<keyword evidence="2 3" id="KW-0450">Lipoyl</keyword>
<protein>
    <recommendedName>
        <fullName evidence="3">Glycine cleavage system H protein</fullName>
    </recommendedName>
</protein>
<reference evidence="5 6" key="1">
    <citation type="submission" date="2023-06" db="EMBL/GenBank/DDBJ databases">
        <title>Thiopseudomonas sp. CY1220 draft genome sequence.</title>
        <authorList>
            <person name="Zhao G."/>
            <person name="An M."/>
        </authorList>
    </citation>
    <scope>NUCLEOTIDE SEQUENCE [LARGE SCALE GENOMIC DNA]</scope>
    <source>
        <strain evidence="5 6">CY1220</strain>
    </source>
</reference>
<dbReference type="InterPro" id="IPR017453">
    <property type="entry name" value="GCV_H_sub"/>
</dbReference>
<evidence type="ECO:0000256" key="2">
    <source>
        <dbReference type="ARBA" id="ARBA00022823"/>
    </source>
</evidence>
<dbReference type="NCBIfam" id="NF002270">
    <property type="entry name" value="PRK01202.1"/>
    <property type="match status" value="1"/>
</dbReference>
<dbReference type="EMBL" id="JAUCDY010000014">
    <property type="protein sequence ID" value="MDM7858687.1"/>
    <property type="molecule type" value="Genomic_DNA"/>
</dbReference>
<proteinExistence type="inferred from homology"/>
<evidence type="ECO:0000259" key="4">
    <source>
        <dbReference type="PROSITE" id="PS50968"/>
    </source>
</evidence>